<evidence type="ECO:0000256" key="4">
    <source>
        <dbReference type="ARBA" id="ARBA00022679"/>
    </source>
</evidence>
<dbReference type="InterPro" id="IPR011989">
    <property type="entry name" value="ARM-like"/>
</dbReference>
<dbReference type="Pfam" id="PF04564">
    <property type="entry name" value="U-box"/>
    <property type="match status" value="1"/>
</dbReference>
<dbReference type="PANTHER" id="PTHR23315">
    <property type="entry name" value="U BOX DOMAIN-CONTAINING"/>
    <property type="match status" value="1"/>
</dbReference>
<dbReference type="Gene3D" id="3.30.40.10">
    <property type="entry name" value="Zinc/RING finger domain, C3HC4 (zinc finger)"/>
    <property type="match status" value="1"/>
</dbReference>
<dbReference type="Proteomes" id="UP001153555">
    <property type="component" value="Unassembled WGS sequence"/>
</dbReference>
<dbReference type="InterPro" id="IPR045210">
    <property type="entry name" value="RING-Ubox_PUB"/>
</dbReference>
<dbReference type="CDD" id="cd16664">
    <property type="entry name" value="RING-Ubox_PUB"/>
    <property type="match status" value="1"/>
</dbReference>
<accession>A0A9N7N9B2</accession>
<dbReference type="InterPro" id="IPR003613">
    <property type="entry name" value="Ubox_domain"/>
</dbReference>
<dbReference type="SMART" id="SM00504">
    <property type="entry name" value="Ubox"/>
    <property type="match status" value="1"/>
</dbReference>
<dbReference type="PROSITE" id="PS51698">
    <property type="entry name" value="U_BOX"/>
    <property type="match status" value="1"/>
</dbReference>
<evidence type="ECO:0000256" key="2">
    <source>
        <dbReference type="ARBA" id="ARBA00004906"/>
    </source>
</evidence>
<comment type="catalytic activity">
    <reaction evidence="1">
        <text>S-ubiquitinyl-[E2 ubiquitin-conjugating enzyme]-L-cysteine + [acceptor protein]-L-lysine = [E2 ubiquitin-conjugating enzyme]-L-cysteine + N(6)-ubiquitinyl-[acceptor protein]-L-lysine.</text>
        <dbReference type="EC" id="2.3.2.27"/>
    </reaction>
</comment>
<keyword evidence="5" id="KW-0833">Ubl conjugation pathway</keyword>
<sequence length="455" mass="50986">MAVKAVAELKKELGKLVDALVEEDEGDHNLGIIDNAIRNLCALKGLKLANKDEEFVDFKNVSFQEPPQEFKCPISGTLMMDPFVLASGQTYEETFIRKWLENGNLKCPKSDERLPHTLLIPNHSIKKMITNWRNTRETNMPAVVSLIVDDENHSSSANANRERLAELLKRLLSSFDTKAAKELRLLTSRFPLFRSIFGELKFAISCLFNQHLLERAYFDPCLHEDLIAITLNIATHEPSKRKVIETGSLAVNFLILSMRNENFEIRRYAVAALSELSSLDSNKHILGKSGALGPLAEIVREGHPLVLKDALSTINALCTLTENKERAISEGAIIAIIEKLNVDRVLLDEMLGILALLSSHHRAIDQMDECGVIFRLFGLLGEGIISESSEELCVAIVYAMCFGDRKKLRKISEVENAYEILCRVARNGTSRARRKASGILERLNRFAFAFVSHTA</sequence>
<keyword evidence="8" id="KW-1185">Reference proteome</keyword>
<protein>
    <recommendedName>
        <fullName evidence="3">RING-type E3 ubiquitin transferase</fullName>
        <ecNumber evidence="3">2.3.2.27</ecNumber>
    </recommendedName>
</protein>
<gene>
    <name evidence="7" type="ORF">SHERM_25148</name>
</gene>
<dbReference type="OrthoDB" id="10064100at2759"/>
<dbReference type="EMBL" id="CACSLK010027773">
    <property type="protein sequence ID" value="CAA0829579.1"/>
    <property type="molecule type" value="Genomic_DNA"/>
</dbReference>
<evidence type="ECO:0000256" key="5">
    <source>
        <dbReference type="ARBA" id="ARBA00022786"/>
    </source>
</evidence>
<comment type="pathway">
    <text evidence="2">Protein modification; protein ubiquitination.</text>
</comment>
<keyword evidence="4" id="KW-0808">Transferase</keyword>
<dbReference type="InterPro" id="IPR013083">
    <property type="entry name" value="Znf_RING/FYVE/PHD"/>
</dbReference>
<dbReference type="SUPFAM" id="SSF57850">
    <property type="entry name" value="RING/U-box"/>
    <property type="match status" value="1"/>
</dbReference>
<dbReference type="AlphaFoldDB" id="A0A9N7N9B2"/>
<dbReference type="InterPro" id="IPR058678">
    <property type="entry name" value="ARM_PUB"/>
</dbReference>
<reference evidence="7" key="1">
    <citation type="submission" date="2019-12" db="EMBL/GenBank/DDBJ databases">
        <authorList>
            <person name="Scholes J."/>
        </authorList>
    </citation>
    <scope>NUCLEOTIDE SEQUENCE</scope>
</reference>
<evidence type="ECO:0000256" key="3">
    <source>
        <dbReference type="ARBA" id="ARBA00012483"/>
    </source>
</evidence>
<dbReference type="PANTHER" id="PTHR23315:SF265">
    <property type="entry name" value="U-BOX DOMAIN-CONTAINING PROTEIN 46-RELATED"/>
    <property type="match status" value="1"/>
</dbReference>
<feature type="domain" description="U-box" evidence="6">
    <location>
        <begin position="65"/>
        <end position="139"/>
    </location>
</feature>
<proteinExistence type="predicted"/>
<dbReference type="EC" id="2.3.2.27" evidence="3"/>
<dbReference type="Gene3D" id="1.25.10.10">
    <property type="entry name" value="Leucine-rich Repeat Variant"/>
    <property type="match status" value="1"/>
</dbReference>
<evidence type="ECO:0000313" key="8">
    <source>
        <dbReference type="Proteomes" id="UP001153555"/>
    </source>
</evidence>
<dbReference type="GO" id="GO:0016567">
    <property type="term" value="P:protein ubiquitination"/>
    <property type="evidence" value="ECO:0007669"/>
    <property type="project" value="InterPro"/>
</dbReference>
<dbReference type="Pfam" id="PF25598">
    <property type="entry name" value="ARM_PUB"/>
    <property type="match status" value="1"/>
</dbReference>
<name>A0A9N7N9B2_STRHE</name>
<evidence type="ECO:0000313" key="7">
    <source>
        <dbReference type="EMBL" id="CAA0829579.1"/>
    </source>
</evidence>
<evidence type="ECO:0000256" key="1">
    <source>
        <dbReference type="ARBA" id="ARBA00000900"/>
    </source>
</evidence>
<organism evidence="7 8">
    <name type="scientific">Striga hermonthica</name>
    <name type="common">Purple witchweed</name>
    <name type="synonym">Buchnera hermonthica</name>
    <dbReference type="NCBI Taxonomy" id="68872"/>
    <lineage>
        <taxon>Eukaryota</taxon>
        <taxon>Viridiplantae</taxon>
        <taxon>Streptophyta</taxon>
        <taxon>Embryophyta</taxon>
        <taxon>Tracheophyta</taxon>
        <taxon>Spermatophyta</taxon>
        <taxon>Magnoliopsida</taxon>
        <taxon>eudicotyledons</taxon>
        <taxon>Gunneridae</taxon>
        <taxon>Pentapetalae</taxon>
        <taxon>asterids</taxon>
        <taxon>lamiids</taxon>
        <taxon>Lamiales</taxon>
        <taxon>Orobanchaceae</taxon>
        <taxon>Buchnereae</taxon>
        <taxon>Striga</taxon>
    </lineage>
</organism>
<dbReference type="InterPro" id="IPR016024">
    <property type="entry name" value="ARM-type_fold"/>
</dbReference>
<dbReference type="SUPFAM" id="SSF48371">
    <property type="entry name" value="ARM repeat"/>
    <property type="match status" value="1"/>
</dbReference>
<dbReference type="GO" id="GO:0061630">
    <property type="term" value="F:ubiquitin protein ligase activity"/>
    <property type="evidence" value="ECO:0007669"/>
    <property type="project" value="UniProtKB-EC"/>
</dbReference>
<evidence type="ECO:0000259" key="6">
    <source>
        <dbReference type="PROSITE" id="PS51698"/>
    </source>
</evidence>
<comment type="caution">
    <text evidence="7">The sequence shown here is derived from an EMBL/GenBank/DDBJ whole genome shotgun (WGS) entry which is preliminary data.</text>
</comment>